<accession>A0A5A7PMV5</accession>
<comment type="caution">
    <text evidence="1">The sequence shown here is derived from an EMBL/GenBank/DDBJ whole genome shotgun (WGS) entry which is preliminary data.</text>
</comment>
<keyword evidence="1" id="KW-0547">Nucleotide-binding</keyword>
<dbReference type="GO" id="GO:0008233">
    <property type="term" value="F:peptidase activity"/>
    <property type="evidence" value="ECO:0007669"/>
    <property type="project" value="UniProtKB-KW"/>
</dbReference>
<dbReference type="GO" id="GO:0005524">
    <property type="term" value="F:ATP binding"/>
    <property type="evidence" value="ECO:0007669"/>
    <property type="project" value="UniProtKB-KW"/>
</dbReference>
<dbReference type="Proteomes" id="UP000325081">
    <property type="component" value="Unassembled WGS sequence"/>
</dbReference>
<reference evidence="2" key="1">
    <citation type="journal article" date="2019" name="Curr. Biol.">
        <title>Genome Sequence of Striga asiatica Provides Insight into the Evolution of Plant Parasitism.</title>
        <authorList>
            <person name="Yoshida S."/>
            <person name="Kim S."/>
            <person name="Wafula E.K."/>
            <person name="Tanskanen J."/>
            <person name="Kim Y.M."/>
            <person name="Honaas L."/>
            <person name="Yang Z."/>
            <person name="Spallek T."/>
            <person name="Conn C.E."/>
            <person name="Ichihashi Y."/>
            <person name="Cheong K."/>
            <person name="Cui S."/>
            <person name="Der J.P."/>
            <person name="Gundlach H."/>
            <person name="Jiao Y."/>
            <person name="Hori C."/>
            <person name="Ishida J.K."/>
            <person name="Kasahara H."/>
            <person name="Kiba T."/>
            <person name="Kim M.S."/>
            <person name="Koo N."/>
            <person name="Laohavisit A."/>
            <person name="Lee Y.H."/>
            <person name="Lumba S."/>
            <person name="McCourt P."/>
            <person name="Mortimer J.C."/>
            <person name="Mutuku J.M."/>
            <person name="Nomura T."/>
            <person name="Sasaki-Sekimoto Y."/>
            <person name="Seto Y."/>
            <person name="Wang Y."/>
            <person name="Wakatake T."/>
            <person name="Sakakibara H."/>
            <person name="Demura T."/>
            <person name="Yamaguchi S."/>
            <person name="Yoneyama K."/>
            <person name="Manabe R.I."/>
            <person name="Nelson D.C."/>
            <person name="Schulman A.H."/>
            <person name="Timko M.P."/>
            <person name="dePamphilis C.W."/>
            <person name="Choi D."/>
            <person name="Shirasu K."/>
        </authorList>
    </citation>
    <scope>NUCLEOTIDE SEQUENCE [LARGE SCALE GENOMIC DNA]</scope>
    <source>
        <strain evidence="2">cv. UVA1</strain>
    </source>
</reference>
<name>A0A5A7PMV5_STRAF</name>
<keyword evidence="1" id="KW-0378">Hydrolase</keyword>
<keyword evidence="2" id="KW-1185">Reference proteome</keyword>
<dbReference type="AlphaFoldDB" id="A0A5A7PMV5"/>
<protein>
    <submittedName>
        <fullName evidence="1">ATP-dependent Clp protease ATP-binding subunit ClpX</fullName>
    </submittedName>
</protein>
<evidence type="ECO:0000313" key="1">
    <source>
        <dbReference type="EMBL" id="GER33842.1"/>
    </source>
</evidence>
<dbReference type="EMBL" id="BKCP01004805">
    <property type="protein sequence ID" value="GER33842.1"/>
    <property type="molecule type" value="Genomic_DNA"/>
</dbReference>
<keyword evidence="1" id="KW-0645">Protease</keyword>
<keyword evidence="1" id="KW-0067">ATP-binding</keyword>
<gene>
    <name evidence="1" type="ORF">STAS_10010</name>
</gene>
<dbReference type="GO" id="GO:0006508">
    <property type="term" value="P:proteolysis"/>
    <property type="evidence" value="ECO:0007669"/>
    <property type="project" value="UniProtKB-KW"/>
</dbReference>
<evidence type="ECO:0000313" key="2">
    <source>
        <dbReference type="Proteomes" id="UP000325081"/>
    </source>
</evidence>
<organism evidence="1 2">
    <name type="scientific">Striga asiatica</name>
    <name type="common">Asiatic witchweed</name>
    <name type="synonym">Buchnera asiatica</name>
    <dbReference type="NCBI Taxonomy" id="4170"/>
    <lineage>
        <taxon>Eukaryota</taxon>
        <taxon>Viridiplantae</taxon>
        <taxon>Streptophyta</taxon>
        <taxon>Embryophyta</taxon>
        <taxon>Tracheophyta</taxon>
        <taxon>Spermatophyta</taxon>
        <taxon>Magnoliopsida</taxon>
        <taxon>eudicotyledons</taxon>
        <taxon>Gunneridae</taxon>
        <taxon>Pentapetalae</taxon>
        <taxon>asterids</taxon>
        <taxon>lamiids</taxon>
        <taxon>Lamiales</taxon>
        <taxon>Orobanchaceae</taxon>
        <taxon>Buchnereae</taxon>
        <taxon>Striga</taxon>
    </lineage>
</organism>
<sequence>MEFGAVEVEVRLFVLVRREFRKLTRFSSRESESRKDWLLSWSWLTWYRGSSSGGRLLASARVALKFLLARERRVESRAVELFGAAVMFLGTRAVEFKSKDTCHRMESRKDGTMLAKKIIQLLGSTISSGTQLRSVQVPFDMWFQNL</sequence>
<proteinExistence type="predicted"/>